<sequence>MASSNAARPCLQRAIQTCSLASPSRPLLPTYAAARQAPRPPLLATTSTSTSSSPAPGQQQQQQQQQARLFSTAQALQKRQGNRRANRDHNRERGLSAVKRTGTREVLSVHNEPLPRPVGPDEFPKVPTDKNHGLWDFFYARDKPLNTPQEDHAHGRAWRVEELRRKSWDDLHLLWWVCVKERNRIATSSWERAKGRYGYGDSESRAREMEVRKTQASIKHVLTERYYAWEDARILALSDPEVDLSGKGPAYRPSGSYLESNEVPWEKEEVEAAGEKETASGEAVKGEVVPEDKTEKAVDASTIPDTVKPQQEGPRA</sequence>
<keyword evidence="3 9" id="KW-0689">Ribosomal protein</keyword>
<dbReference type="Pfam" id="PF06984">
    <property type="entry name" value="MRP-L47"/>
    <property type="match status" value="1"/>
</dbReference>
<name>A0A194VVX0_CYTMA</name>
<evidence type="ECO:0000256" key="8">
    <source>
        <dbReference type="SAM" id="MobiDB-lite"/>
    </source>
</evidence>
<evidence type="ECO:0000256" key="5">
    <source>
        <dbReference type="ARBA" id="ARBA00023274"/>
    </source>
</evidence>
<evidence type="ECO:0000256" key="1">
    <source>
        <dbReference type="ARBA" id="ARBA00004173"/>
    </source>
</evidence>
<evidence type="ECO:0000256" key="7">
    <source>
        <dbReference type="ARBA" id="ARBA00035399"/>
    </source>
</evidence>
<dbReference type="GO" id="GO:0003735">
    <property type="term" value="F:structural constituent of ribosome"/>
    <property type="evidence" value="ECO:0007669"/>
    <property type="project" value="InterPro"/>
</dbReference>
<feature type="compositionally biased region" description="Basic and acidic residues" evidence="8">
    <location>
        <begin position="85"/>
        <end position="94"/>
    </location>
</feature>
<feature type="compositionally biased region" description="Low complexity" evidence="8">
    <location>
        <begin position="32"/>
        <end position="74"/>
    </location>
</feature>
<dbReference type="InterPro" id="IPR010729">
    <property type="entry name" value="Ribosomal_uL29_mit"/>
</dbReference>
<organism evidence="9 10">
    <name type="scientific">Cytospora mali</name>
    <name type="common">Apple Valsa canker fungus</name>
    <name type="synonym">Valsa mali</name>
    <dbReference type="NCBI Taxonomy" id="578113"/>
    <lineage>
        <taxon>Eukaryota</taxon>
        <taxon>Fungi</taxon>
        <taxon>Dikarya</taxon>
        <taxon>Ascomycota</taxon>
        <taxon>Pezizomycotina</taxon>
        <taxon>Sordariomycetes</taxon>
        <taxon>Sordariomycetidae</taxon>
        <taxon>Diaporthales</taxon>
        <taxon>Cytosporaceae</taxon>
        <taxon>Cytospora</taxon>
    </lineage>
</organism>
<dbReference type="PANTHER" id="PTHR21183">
    <property type="entry name" value="RIBOSOMAL PROTEIN L47, MITOCHONDRIAL-RELATED"/>
    <property type="match status" value="1"/>
</dbReference>
<dbReference type="GO" id="GO:0005762">
    <property type="term" value="C:mitochondrial large ribosomal subunit"/>
    <property type="evidence" value="ECO:0007669"/>
    <property type="project" value="TreeGrafter"/>
</dbReference>
<feature type="region of interest" description="Disordered" evidence="8">
    <location>
        <begin position="244"/>
        <end position="316"/>
    </location>
</feature>
<dbReference type="EMBL" id="CM003101">
    <property type="protein sequence ID" value="KUI68364.1"/>
    <property type="molecule type" value="Genomic_DNA"/>
</dbReference>
<gene>
    <name evidence="9" type="ORF">VM1G_03906</name>
</gene>
<feature type="region of interest" description="Disordered" evidence="8">
    <location>
        <begin position="21"/>
        <end position="102"/>
    </location>
</feature>
<dbReference type="Proteomes" id="UP000078559">
    <property type="component" value="Chromosome 4"/>
</dbReference>
<keyword evidence="4" id="KW-0496">Mitochondrion</keyword>
<keyword evidence="10" id="KW-1185">Reference proteome</keyword>
<evidence type="ECO:0000256" key="3">
    <source>
        <dbReference type="ARBA" id="ARBA00022980"/>
    </source>
</evidence>
<dbReference type="Gene3D" id="6.10.330.20">
    <property type="match status" value="1"/>
</dbReference>
<protein>
    <recommendedName>
        <fullName evidence="6">Large ribosomal subunit protein uL29m</fullName>
    </recommendedName>
    <alternativeName>
        <fullName evidence="7">54S ribosomal protein L4, mitochondrial</fullName>
    </alternativeName>
</protein>
<evidence type="ECO:0000313" key="10">
    <source>
        <dbReference type="Proteomes" id="UP000078559"/>
    </source>
</evidence>
<comment type="similarity">
    <text evidence="2">Belongs to the universal ribosomal protein uL29 family.</text>
</comment>
<dbReference type="PANTHER" id="PTHR21183:SF18">
    <property type="entry name" value="LARGE RIBOSOMAL SUBUNIT PROTEIN UL29M"/>
    <property type="match status" value="1"/>
</dbReference>
<dbReference type="SMR" id="A0A194VVX0"/>
<dbReference type="GO" id="GO:0032543">
    <property type="term" value="P:mitochondrial translation"/>
    <property type="evidence" value="ECO:0007669"/>
    <property type="project" value="TreeGrafter"/>
</dbReference>
<accession>A0A194VVX0</accession>
<keyword evidence="5" id="KW-0687">Ribonucleoprotein</keyword>
<evidence type="ECO:0000256" key="6">
    <source>
        <dbReference type="ARBA" id="ARBA00035289"/>
    </source>
</evidence>
<dbReference type="OrthoDB" id="270763at2759"/>
<proteinExistence type="inferred from homology"/>
<feature type="compositionally biased region" description="Basic and acidic residues" evidence="8">
    <location>
        <begin position="273"/>
        <end position="298"/>
    </location>
</feature>
<evidence type="ECO:0000313" key="9">
    <source>
        <dbReference type="EMBL" id="KUI68364.1"/>
    </source>
</evidence>
<evidence type="ECO:0000256" key="2">
    <source>
        <dbReference type="ARBA" id="ARBA00009254"/>
    </source>
</evidence>
<reference evidence="9" key="1">
    <citation type="submission" date="2014-12" db="EMBL/GenBank/DDBJ databases">
        <title>Genome Sequence of Valsa Canker Pathogens Uncovers a Specific Adaption of Colonization on Woody Bark.</title>
        <authorList>
            <person name="Yin Z."/>
            <person name="Liu H."/>
            <person name="Gao X."/>
            <person name="Li Z."/>
            <person name="Song N."/>
            <person name="Ke X."/>
            <person name="Dai Q."/>
            <person name="Wu Y."/>
            <person name="Sun Y."/>
            <person name="Xu J.-R."/>
            <person name="Kang Z.K."/>
            <person name="Wang L."/>
            <person name="Huang L."/>
        </authorList>
    </citation>
    <scope>NUCLEOTIDE SEQUENCE [LARGE SCALE GENOMIC DNA]</scope>
    <source>
        <strain evidence="9">03-8</strain>
    </source>
</reference>
<comment type="subcellular location">
    <subcellularLocation>
        <location evidence="1">Mitochondrion</location>
    </subcellularLocation>
</comment>
<evidence type="ECO:0000256" key="4">
    <source>
        <dbReference type="ARBA" id="ARBA00023128"/>
    </source>
</evidence>
<dbReference type="AlphaFoldDB" id="A0A194VVX0"/>
<dbReference type="InterPro" id="IPR038340">
    <property type="entry name" value="MRP-L47_sf"/>
</dbReference>